<evidence type="ECO:0000313" key="3">
    <source>
        <dbReference type="Proteomes" id="UP000767291"/>
    </source>
</evidence>
<evidence type="ECO:0000256" key="1">
    <source>
        <dbReference type="SAM" id="Phobius"/>
    </source>
</evidence>
<sequence>MLKNISYKALNIIMIFGIAITLLVLFVVPSIVSEIVYSFQTSRSLDSNIVTNITVSVYLCSIPYLIALFSIKRFCKILVTEKNPFSKEVPNIFKTISKCAFVEFIILNITIFLLTFKYIFDKNMFFSIVMLSVIISLIILAIGFYSLISFKFFTMAIDIKDENDNTI</sequence>
<accession>A0ABS4EB79</accession>
<gene>
    <name evidence="2" type="ORF">J2Z43_001577</name>
</gene>
<feature type="transmembrane region" description="Helical" evidence="1">
    <location>
        <begin position="49"/>
        <end position="71"/>
    </location>
</feature>
<feature type="transmembrane region" description="Helical" evidence="1">
    <location>
        <begin position="125"/>
        <end position="148"/>
    </location>
</feature>
<dbReference type="Pfam" id="PF11188">
    <property type="entry name" value="DUF2975"/>
    <property type="match status" value="1"/>
</dbReference>
<feature type="transmembrane region" description="Helical" evidence="1">
    <location>
        <begin position="100"/>
        <end position="119"/>
    </location>
</feature>
<dbReference type="RefSeq" id="WP_209456639.1">
    <property type="nucleotide sequence ID" value="NZ_BAAACS010000002.1"/>
</dbReference>
<keyword evidence="1" id="KW-0472">Membrane</keyword>
<keyword evidence="3" id="KW-1185">Reference proteome</keyword>
<protein>
    <recommendedName>
        <fullName evidence="4">DUF2975 domain-containing protein</fullName>
    </recommendedName>
</protein>
<dbReference type="Proteomes" id="UP000767291">
    <property type="component" value="Unassembled WGS sequence"/>
</dbReference>
<organism evidence="2 3">
    <name type="scientific">Metaclostridioides mangenotii</name>
    <dbReference type="NCBI Taxonomy" id="1540"/>
    <lineage>
        <taxon>Bacteria</taxon>
        <taxon>Bacillati</taxon>
        <taxon>Bacillota</taxon>
        <taxon>Clostridia</taxon>
        <taxon>Peptostreptococcales</taxon>
        <taxon>Peptostreptococcaceae</taxon>
        <taxon>Metaclostridioides</taxon>
    </lineage>
</organism>
<evidence type="ECO:0008006" key="4">
    <source>
        <dbReference type="Google" id="ProtNLM"/>
    </source>
</evidence>
<dbReference type="EMBL" id="JAGGJX010000002">
    <property type="protein sequence ID" value="MBP1855184.1"/>
    <property type="molecule type" value="Genomic_DNA"/>
</dbReference>
<reference evidence="2 3" key="1">
    <citation type="submission" date="2021-03" db="EMBL/GenBank/DDBJ databases">
        <title>Genomic Encyclopedia of Type Strains, Phase IV (KMG-IV): sequencing the most valuable type-strain genomes for metagenomic binning, comparative biology and taxonomic classification.</title>
        <authorList>
            <person name="Goeker M."/>
        </authorList>
    </citation>
    <scope>NUCLEOTIDE SEQUENCE [LARGE SCALE GENOMIC DNA]</scope>
    <source>
        <strain evidence="2 3">DSM 1289</strain>
    </source>
</reference>
<evidence type="ECO:0000313" key="2">
    <source>
        <dbReference type="EMBL" id="MBP1855184.1"/>
    </source>
</evidence>
<feature type="transmembrane region" description="Helical" evidence="1">
    <location>
        <begin position="12"/>
        <end position="37"/>
    </location>
</feature>
<comment type="caution">
    <text evidence="2">The sequence shown here is derived from an EMBL/GenBank/DDBJ whole genome shotgun (WGS) entry which is preliminary data.</text>
</comment>
<proteinExistence type="predicted"/>
<dbReference type="InterPro" id="IPR021354">
    <property type="entry name" value="DUF2975"/>
</dbReference>
<keyword evidence="1" id="KW-1133">Transmembrane helix</keyword>
<name>A0ABS4EB79_9FIRM</name>
<keyword evidence="1" id="KW-0812">Transmembrane</keyword>